<dbReference type="PANTHER" id="PTHR43105">
    <property type="entry name" value="RESPIRATORY NITRATE REDUCTASE"/>
    <property type="match status" value="1"/>
</dbReference>
<reference evidence="4 5" key="1">
    <citation type="journal article" date="2023" name="Mol. Biol. Evol.">
        <title>Genomics of Secondarily Temperate Adaptation in the Only Non-Antarctic Icefish.</title>
        <authorList>
            <person name="Rivera-Colon A.G."/>
            <person name="Rayamajhi N."/>
            <person name="Minhas B.F."/>
            <person name="Madrigal G."/>
            <person name="Bilyk K.T."/>
            <person name="Yoon V."/>
            <person name="Hune M."/>
            <person name="Gregory S."/>
            <person name="Cheng C.H.C."/>
            <person name="Catchen J.M."/>
        </authorList>
    </citation>
    <scope>NUCLEOTIDE SEQUENCE [LARGE SCALE GENOMIC DNA]</scope>
    <source>
        <tissue evidence="4">White muscle</tissue>
    </source>
</reference>
<keyword evidence="5" id="KW-1185">Reference proteome</keyword>
<proteinExistence type="predicted"/>
<gene>
    <name evidence="4" type="ORF">CgunFtcFv8_024614</name>
</gene>
<name>A0AAN8HM19_CHAGU</name>
<evidence type="ECO:0000259" key="3">
    <source>
        <dbReference type="Pfam" id="PF00384"/>
    </source>
</evidence>
<comment type="cofactor">
    <cofactor evidence="1">
        <name>[4Fe-4S] cluster</name>
        <dbReference type="ChEBI" id="CHEBI:49883"/>
    </cofactor>
</comment>
<dbReference type="Pfam" id="PF00384">
    <property type="entry name" value="Molybdopterin"/>
    <property type="match status" value="1"/>
</dbReference>
<dbReference type="GO" id="GO:0016020">
    <property type="term" value="C:membrane"/>
    <property type="evidence" value="ECO:0007669"/>
    <property type="project" value="TreeGrafter"/>
</dbReference>
<dbReference type="AlphaFoldDB" id="A0AAN8HM19"/>
<evidence type="ECO:0000313" key="4">
    <source>
        <dbReference type="EMBL" id="KAK5920856.1"/>
    </source>
</evidence>
<dbReference type="PANTHER" id="PTHR43105:SF13">
    <property type="entry name" value="NADH-UBIQUINONE OXIDOREDUCTASE 75 KDA SUBUNIT, MITOCHONDRIAL"/>
    <property type="match status" value="1"/>
</dbReference>
<dbReference type="Proteomes" id="UP001331515">
    <property type="component" value="Unassembled WGS sequence"/>
</dbReference>
<evidence type="ECO:0000313" key="5">
    <source>
        <dbReference type="Proteomes" id="UP001331515"/>
    </source>
</evidence>
<protein>
    <recommendedName>
        <fullName evidence="3">Molybdopterin oxidoreductase domain-containing protein</fullName>
    </recommendedName>
</protein>
<feature type="domain" description="Molybdopterin oxidoreductase" evidence="3">
    <location>
        <begin position="1"/>
        <end position="97"/>
    </location>
</feature>
<comment type="cofactor">
    <cofactor evidence="2">
        <name>[2Fe-2S] cluster</name>
        <dbReference type="ChEBI" id="CHEBI:190135"/>
    </cofactor>
</comment>
<comment type="caution">
    <text evidence="4">The sequence shown here is derived from an EMBL/GenBank/DDBJ whole genome shotgun (WGS) entry which is preliminary data.</text>
</comment>
<dbReference type="SUPFAM" id="SSF53706">
    <property type="entry name" value="Formate dehydrogenase/DMSO reductase, domains 1-3"/>
    <property type="match status" value="1"/>
</dbReference>
<sequence length="102" mass="10879">MVKDESGQLVPATWEKVLTRAAGALQGVQGNVVAAIVGGLADAEALISLKELLNRLNRENLCTEEVFPMAGALSELRSNYLLNTGIAGIEEADLLLLNLLLY</sequence>
<evidence type="ECO:0000256" key="2">
    <source>
        <dbReference type="ARBA" id="ARBA00034078"/>
    </source>
</evidence>
<accession>A0AAN8HM19</accession>
<dbReference type="GO" id="GO:0016491">
    <property type="term" value="F:oxidoreductase activity"/>
    <property type="evidence" value="ECO:0007669"/>
    <property type="project" value="InterPro"/>
</dbReference>
<dbReference type="InterPro" id="IPR050123">
    <property type="entry name" value="Prok_molybdopt-oxidoreductase"/>
</dbReference>
<organism evidence="4 5">
    <name type="scientific">Champsocephalus gunnari</name>
    <name type="common">Mackerel icefish</name>
    <dbReference type="NCBI Taxonomy" id="52237"/>
    <lineage>
        <taxon>Eukaryota</taxon>
        <taxon>Metazoa</taxon>
        <taxon>Chordata</taxon>
        <taxon>Craniata</taxon>
        <taxon>Vertebrata</taxon>
        <taxon>Euteleostomi</taxon>
        <taxon>Actinopterygii</taxon>
        <taxon>Neopterygii</taxon>
        <taxon>Teleostei</taxon>
        <taxon>Neoteleostei</taxon>
        <taxon>Acanthomorphata</taxon>
        <taxon>Eupercaria</taxon>
        <taxon>Perciformes</taxon>
        <taxon>Notothenioidei</taxon>
        <taxon>Channichthyidae</taxon>
        <taxon>Champsocephalus</taxon>
    </lineage>
</organism>
<evidence type="ECO:0000256" key="1">
    <source>
        <dbReference type="ARBA" id="ARBA00001966"/>
    </source>
</evidence>
<dbReference type="InterPro" id="IPR006656">
    <property type="entry name" value="Mopterin_OxRdtase"/>
</dbReference>
<dbReference type="EMBL" id="JAURVH010001523">
    <property type="protein sequence ID" value="KAK5920856.1"/>
    <property type="molecule type" value="Genomic_DNA"/>
</dbReference>